<sequence>MKQNARLYIIEAFLLLLQTVDYKKITVTMIVKKAGVNRKTFYDYFENRENLLDQVEKEILNEFILTLGESTVEKINEARRLIESGQPLSQTIAVCHHIQSYQYFYKVRLNEGEFIHRFTDLIYTYLYRFSGNAATSTYISYGTIGYIKKWIDAECKEPIESIAYGMASATFKSLTESKLSTGGF</sequence>
<accession>A0ACC6SCS0</accession>
<dbReference type="Proteomes" id="UP001439875">
    <property type="component" value="Unassembled WGS sequence"/>
</dbReference>
<proteinExistence type="predicted"/>
<reference evidence="1" key="1">
    <citation type="submission" date="2024-03" db="EMBL/GenBank/DDBJ databases">
        <title>Human intestinal bacterial collection.</title>
        <authorList>
            <person name="Pauvert C."/>
            <person name="Hitch T.C.A."/>
            <person name="Clavel T."/>
        </authorList>
    </citation>
    <scope>NUCLEOTIDE SEQUENCE</scope>
    <source>
        <strain evidence="1">CLA-AA-H227</strain>
    </source>
</reference>
<name>A0ACC6SCS0_9BACI</name>
<comment type="caution">
    <text evidence="1">The sequence shown here is derived from an EMBL/GenBank/DDBJ whole genome shotgun (WGS) entry which is preliminary data.</text>
</comment>
<evidence type="ECO:0000313" key="1">
    <source>
        <dbReference type="EMBL" id="MEQ2527877.1"/>
    </source>
</evidence>
<dbReference type="EMBL" id="JBBMEW010000012">
    <property type="protein sequence ID" value="MEQ2527877.1"/>
    <property type="molecule type" value="Genomic_DNA"/>
</dbReference>
<evidence type="ECO:0000313" key="2">
    <source>
        <dbReference type="Proteomes" id="UP001439875"/>
    </source>
</evidence>
<protein>
    <submittedName>
        <fullName evidence="1">TetR/AcrR family transcriptional regulator</fullName>
    </submittedName>
</protein>
<gene>
    <name evidence="1" type="ORF">WMO40_14310</name>
</gene>
<organism evidence="1 2">
    <name type="scientific">Robertmurraya yapensis</name>
    <name type="common">ex Hitch et al 2024</name>
    <dbReference type="NCBI Taxonomy" id="3133160"/>
    <lineage>
        <taxon>Bacteria</taxon>
        <taxon>Bacillati</taxon>
        <taxon>Bacillota</taxon>
        <taxon>Bacilli</taxon>
        <taxon>Bacillales</taxon>
        <taxon>Bacillaceae</taxon>
        <taxon>Robertmurraya</taxon>
    </lineage>
</organism>
<keyword evidence="2" id="KW-1185">Reference proteome</keyword>